<dbReference type="InterPro" id="IPR029057">
    <property type="entry name" value="PRTase-like"/>
</dbReference>
<evidence type="ECO:0000313" key="4">
    <source>
        <dbReference type="EMBL" id="MDA5192356.1"/>
    </source>
</evidence>
<accession>A0A9X3TV53</accession>
<reference evidence="4" key="2">
    <citation type="journal article" date="2023" name="Syst. Appl. Microbiol.">
        <title>Govania unica gen. nov., sp. nov., a rare biosphere bacterium that represents a novel family in the class Alphaproteobacteria.</title>
        <authorList>
            <person name="Vandamme P."/>
            <person name="Peeters C."/>
            <person name="Hettiarachchi A."/>
            <person name="Cnockaert M."/>
            <person name="Carlier A."/>
        </authorList>
    </citation>
    <scope>NUCLEOTIDE SEQUENCE</scope>
    <source>
        <strain evidence="4">LMG 31809</strain>
    </source>
</reference>
<reference evidence="4" key="1">
    <citation type="submission" date="2022-08" db="EMBL/GenBank/DDBJ databases">
        <authorList>
            <person name="Vandamme P."/>
            <person name="Hettiarachchi A."/>
            <person name="Peeters C."/>
            <person name="Cnockaert M."/>
            <person name="Carlier A."/>
        </authorList>
    </citation>
    <scope>NUCLEOTIDE SEQUENCE</scope>
    <source>
        <strain evidence="4">LMG 31809</strain>
    </source>
</reference>
<name>A0A9X3TV53_9PROT</name>
<feature type="domain" description="Double zinc ribbon" evidence="3">
    <location>
        <begin position="24"/>
        <end position="81"/>
    </location>
</feature>
<evidence type="ECO:0000259" key="3">
    <source>
        <dbReference type="Pfam" id="PF18912"/>
    </source>
</evidence>
<comment type="caution">
    <text evidence="4">The sequence shown here is derived from an EMBL/GenBank/DDBJ whole genome shotgun (WGS) entry which is preliminary data.</text>
</comment>
<keyword evidence="5" id="KW-1185">Reference proteome</keyword>
<dbReference type="InterPro" id="IPR044005">
    <property type="entry name" value="DZR_2"/>
</dbReference>
<comment type="similarity">
    <text evidence="1">Belongs to the ComF/GntX family.</text>
</comment>
<proteinExistence type="inferred from homology"/>
<dbReference type="RefSeq" id="WP_274942065.1">
    <property type="nucleotide sequence ID" value="NZ_JANWOI010000001.1"/>
</dbReference>
<dbReference type="PANTHER" id="PTHR47505:SF1">
    <property type="entry name" value="DNA UTILIZATION PROTEIN YHGH"/>
    <property type="match status" value="1"/>
</dbReference>
<dbReference type="Pfam" id="PF18912">
    <property type="entry name" value="DZR_2"/>
    <property type="match status" value="1"/>
</dbReference>
<dbReference type="InterPro" id="IPR051910">
    <property type="entry name" value="ComF/GntX_DNA_util-trans"/>
</dbReference>
<evidence type="ECO:0000256" key="1">
    <source>
        <dbReference type="ARBA" id="ARBA00008007"/>
    </source>
</evidence>
<sequence length="262" mass="28714">MALLGGDEKGKLGSKLRSLMVGGLDLLFPPLCLQCRIEVDGHDSFCSGCWAKLSFLAGSQCYQCGFPFESDLGPDTLCAACIAAPPAYDRARAVFRYDDNSRRLVLSFKHGDRLEGAPAFARWMARVIEQDLLGASGEEIDLIAPVPLHRWRLLKRRYNQAAVLALGLGREMARPVLPELLRRVRATPSQGGLNREERRKNVRGAFALRPHLAERVADRSLLLVDDVMTTGATLDACAKTLKQAGARAVYVVALGRAVQDRA</sequence>
<dbReference type="Proteomes" id="UP001141619">
    <property type="component" value="Unassembled WGS sequence"/>
</dbReference>
<evidence type="ECO:0000313" key="5">
    <source>
        <dbReference type="Proteomes" id="UP001141619"/>
    </source>
</evidence>
<dbReference type="Gene3D" id="3.40.50.2020">
    <property type="match status" value="1"/>
</dbReference>
<feature type="domain" description="Phosphoribosyltransferase" evidence="2">
    <location>
        <begin position="191"/>
        <end position="254"/>
    </location>
</feature>
<dbReference type="AlphaFoldDB" id="A0A9X3TV53"/>
<dbReference type="SUPFAM" id="SSF53271">
    <property type="entry name" value="PRTase-like"/>
    <property type="match status" value="1"/>
</dbReference>
<dbReference type="PANTHER" id="PTHR47505">
    <property type="entry name" value="DNA UTILIZATION PROTEIN YHGH"/>
    <property type="match status" value="1"/>
</dbReference>
<dbReference type="InterPro" id="IPR000836">
    <property type="entry name" value="PRTase_dom"/>
</dbReference>
<dbReference type="CDD" id="cd06223">
    <property type="entry name" value="PRTases_typeI"/>
    <property type="match status" value="1"/>
</dbReference>
<evidence type="ECO:0000259" key="2">
    <source>
        <dbReference type="Pfam" id="PF00156"/>
    </source>
</evidence>
<gene>
    <name evidence="4" type="ORF">NYP16_00085</name>
</gene>
<dbReference type="Pfam" id="PF00156">
    <property type="entry name" value="Pribosyltran"/>
    <property type="match status" value="1"/>
</dbReference>
<protein>
    <submittedName>
        <fullName evidence="4">ComF family protein</fullName>
    </submittedName>
</protein>
<dbReference type="EMBL" id="JANWOI010000001">
    <property type="protein sequence ID" value="MDA5192356.1"/>
    <property type="molecule type" value="Genomic_DNA"/>
</dbReference>
<organism evidence="4 5">
    <name type="scientific">Govanella unica</name>
    <dbReference type="NCBI Taxonomy" id="2975056"/>
    <lineage>
        <taxon>Bacteria</taxon>
        <taxon>Pseudomonadati</taxon>
        <taxon>Pseudomonadota</taxon>
        <taxon>Alphaproteobacteria</taxon>
        <taxon>Emcibacterales</taxon>
        <taxon>Govanellaceae</taxon>
        <taxon>Govanella</taxon>
    </lineage>
</organism>